<evidence type="ECO:0000313" key="3">
    <source>
        <dbReference type="Proteomes" id="UP001500653"/>
    </source>
</evidence>
<sequence>MTENAGPHSAEPRPNDDERAELEWLRAENELLRAQRDVLERIATGFAEDLGIARFGDWGRPGTSHHRDIR</sequence>
<organism evidence="2 3">
    <name type="scientific">Prauserella halophila</name>
    <dbReference type="NCBI Taxonomy" id="185641"/>
    <lineage>
        <taxon>Bacteria</taxon>
        <taxon>Bacillati</taxon>
        <taxon>Actinomycetota</taxon>
        <taxon>Actinomycetes</taxon>
        <taxon>Pseudonocardiales</taxon>
        <taxon>Pseudonocardiaceae</taxon>
        <taxon>Prauserella</taxon>
    </lineage>
</organism>
<name>A0ABN1WP02_9PSEU</name>
<gene>
    <name evidence="2" type="ORF">GCM10009676_45250</name>
</gene>
<evidence type="ECO:0008006" key="4">
    <source>
        <dbReference type="Google" id="ProtNLM"/>
    </source>
</evidence>
<dbReference type="EMBL" id="BAAALN010000019">
    <property type="protein sequence ID" value="GAA1253159.1"/>
    <property type="molecule type" value="Genomic_DNA"/>
</dbReference>
<protein>
    <recommendedName>
        <fullName evidence="4">Transposase</fullName>
    </recommendedName>
</protein>
<evidence type="ECO:0000256" key="1">
    <source>
        <dbReference type="SAM" id="Coils"/>
    </source>
</evidence>
<dbReference type="RefSeq" id="WP_253865130.1">
    <property type="nucleotide sequence ID" value="NZ_BAAALN010000019.1"/>
</dbReference>
<evidence type="ECO:0000313" key="2">
    <source>
        <dbReference type="EMBL" id="GAA1253159.1"/>
    </source>
</evidence>
<reference evidence="2 3" key="1">
    <citation type="journal article" date="2019" name="Int. J. Syst. Evol. Microbiol.">
        <title>The Global Catalogue of Microorganisms (GCM) 10K type strain sequencing project: providing services to taxonomists for standard genome sequencing and annotation.</title>
        <authorList>
            <consortium name="The Broad Institute Genomics Platform"/>
            <consortium name="The Broad Institute Genome Sequencing Center for Infectious Disease"/>
            <person name="Wu L."/>
            <person name="Ma J."/>
        </authorList>
    </citation>
    <scope>NUCLEOTIDE SEQUENCE [LARGE SCALE GENOMIC DNA]</scope>
    <source>
        <strain evidence="2 3">JCM 13023</strain>
    </source>
</reference>
<feature type="coiled-coil region" evidence="1">
    <location>
        <begin position="15"/>
        <end position="42"/>
    </location>
</feature>
<keyword evidence="1" id="KW-0175">Coiled coil</keyword>
<proteinExistence type="predicted"/>
<comment type="caution">
    <text evidence="2">The sequence shown here is derived from an EMBL/GenBank/DDBJ whole genome shotgun (WGS) entry which is preliminary data.</text>
</comment>
<dbReference type="Proteomes" id="UP001500653">
    <property type="component" value="Unassembled WGS sequence"/>
</dbReference>
<keyword evidence="3" id="KW-1185">Reference proteome</keyword>
<accession>A0ABN1WP02</accession>